<feature type="DNA-binding region" description="H-T-H motif" evidence="2">
    <location>
        <begin position="30"/>
        <end position="49"/>
    </location>
</feature>
<keyword evidence="1 2" id="KW-0238">DNA-binding</keyword>
<feature type="compositionally biased region" description="Basic and acidic residues" evidence="3">
    <location>
        <begin position="176"/>
        <end position="197"/>
    </location>
</feature>
<accession>A0ABP6Q1F1</accession>
<protein>
    <recommendedName>
        <fullName evidence="4">HTH tetR-type domain-containing protein</fullName>
    </recommendedName>
</protein>
<dbReference type="InterPro" id="IPR009057">
    <property type="entry name" value="Homeodomain-like_sf"/>
</dbReference>
<evidence type="ECO:0000313" key="6">
    <source>
        <dbReference type="Proteomes" id="UP001501866"/>
    </source>
</evidence>
<organism evidence="5 6">
    <name type="scientific">Streptomyces virens</name>
    <dbReference type="NCBI Taxonomy" id="285572"/>
    <lineage>
        <taxon>Bacteria</taxon>
        <taxon>Bacillati</taxon>
        <taxon>Actinomycetota</taxon>
        <taxon>Actinomycetes</taxon>
        <taxon>Kitasatosporales</taxon>
        <taxon>Streptomycetaceae</taxon>
        <taxon>Streptomyces</taxon>
    </lineage>
</organism>
<dbReference type="Pfam" id="PF00440">
    <property type="entry name" value="TetR_N"/>
    <property type="match status" value="1"/>
</dbReference>
<dbReference type="Proteomes" id="UP001501866">
    <property type="component" value="Unassembled WGS sequence"/>
</dbReference>
<dbReference type="SUPFAM" id="SSF46689">
    <property type="entry name" value="Homeodomain-like"/>
    <property type="match status" value="1"/>
</dbReference>
<dbReference type="Gene3D" id="1.10.357.10">
    <property type="entry name" value="Tetracycline Repressor, domain 2"/>
    <property type="match status" value="1"/>
</dbReference>
<feature type="compositionally biased region" description="Basic and acidic residues" evidence="3">
    <location>
        <begin position="152"/>
        <end position="165"/>
    </location>
</feature>
<comment type="caution">
    <text evidence="5">The sequence shown here is derived from an EMBL/GenBank/DDBJ whole genome shotgun (WGS) entry which is preliminary data.</text>
</comment>
<name>A0ABP6Q1F1_9ACTN</name>
<dbReference type="PRINTS" id="PR00455">
    <property type="entry name" value="HTHTETR"/>
</dbReference>
<reference evidence="6" key="1">
    <citation type="journal article" date="2019" name="Int. J. Syst. Evol. Microbiol.">
        <title>The Global Catalogue of Microorganisms (GCM) 10K type strain sequencing project: providing services to taxonomists for standard genome sequencing and annotation.</title>
        <authorList>
            <consortium name="The Broad Institute Genomics Platform"/>
            <consortium name="The Broad Institute Genome Sequencing Center for Infectious Disease"/>
            <person name="Wu L."/>
            <person name="Ma J."/>
        </authorList>
    </citation>
    <scope>NUCLEOTIDE SEQUENCE [LARGE SCALE GENOMIC DNA]</scope>
    <source>
        <strain evidence="6">JCM 9095</strain>
    </source>
</reference>
<feature type="domain" description="HTH tetR-type" evidence="4">
    <location>
        <begin position="7"/>
        <end position="67"/>
    </location>
</feature>
<dbReference type="EMBL" id="BAAAUH010000066">
    <property type="protein sequence ID" value="GAA3200188.1"/>
    <property type="molecule type" value="Genomic_DNA"/>
</dbReference>
<keyword evidence="6" id="KW-1185">Reference proteome</keyword>
<evidence type="ECO:0000256" key="1">
    <source>
        <dbReference type="ARBA" id="ARBA00023125"/>
    </source>
</evidence>
<sequence>MTERRKAETRMEIARAAAGLFVRQGLRATRAEEIAQAAGIAPRTFYRYFATKEEAIGPLYAVGARRWVDAVRAAPAEVPLPQALEDAVRHTLTPGVGVSTASWNWVRTLIRLAEANPALRRVWAEVCRTSERDLTEALMERLTHGQEACVAKSREPYRARSEEAGSARSRKAGSTRSREAGSAQDREACDIPDRDARATPAREAWATPDREACVTSDREACAAPDREAGSSLCQEPSGAGRDNDASRARSAFAAAVASAAVRTAMESWAAGDGPAEGPAGPAQLALDNLAALRDFPWADVTRGG</sequence>
<evidence type="ECO:0000259" key="4">
    <source>
        <dbReference type="PROSITE" id="PS50977"/>
    </source>
</evidence>
<dbReference type="PROSITE" id="PS50977">
    <property type="entry name" value="HTH_TETR_2"/>
    <property type="match status" value="1"/>
</dbReference>
<feature type="region of interest" description="Disordered" evidence="3">
    <location>
        <begin position="149"/>
        <end position="210"/>
    </location>
</feature>
<proteinExistence type="predicted"/>
<dbReference type="InterPro" id="IPR001647">
    <property type="entry name" value="HTH_TetR"/>
</dbReference>
<evidence type="ECO:0000256" key="2">
    <source>
        <dbReference type="PROSITE-ProRule" id="PRU00335"/>
    </source>
</evidence>
<gene>
    <name evidence="5" type="ORF">GCM10010451_58370</name>
</gene>
<feature type="region of interest" description="Disordered" evidence="3">
    <location>
        <begin position="224"/>
        <end position="248"/>
    </location>
</feature>
<evidence type="ECO:0000313" key="5">
    <source>
        <dbReference type="EMBL" id="GAA3200188.1"/>
    </source>
</evidence>
<evidence type="ECO:0000256" key="3">
    <source>
        <dbReference type="SAM" id="MobiDB-lite"/>
    </source>
</evidence>